<sequence length="223" mass="25595">MILRSGKKLGHKDSSGMNVDMISNLPDSLLIDILYLLPPSNVKYTRLISKRWKNLIAFLPNICFLMKSCPSVEQVKKFHVFVDQTLAIHGDMPIKKLLLKCENKCDYDCFYDMLCTLVRFKAGIRELELRFPVISEDRNKVVKFCWDLFKTWDSLVGLTLCGGFMLDVSNDDELLFPCLKKISLIGINYESEKSVMNLISGCPVLEELLEVFNISSLSLKRLR</sequence>
<evidence type="ECO:0000259" key="1">
    <source>
        <dbReference type="PROSITE" id="PS50181"/>
    </source>
</evidence>
<dbReference type="PANTHER" id="PTHR31293">
    <property type="entry name" value="RNI-LIKE SUPERFAMILY PROTEIN"/>
    <property type="match status" value="1"/>
</dbReference>
<dbReference type="SUPFAM" id="SSF81383">
    <property type="entry name" value="F-box domain"/>
    <property type="match status" value="1"/>
</dbReference>
<feature type="domain" description="F-box" evidence="1">
    <location>
        <begin position="19"/>
        <end position="56"/>
    </location>
</feature>
<dbReference type="Pfam" id="PF00646">
    <property type="entry name" value="F-box"/>
    <property type="match status" value="1"/>
</dbReference>
<dbReference type="PANTHER" id="PTHR31293:SF12">
    <property type="entry name" value="RNI-LIKE SUPERFAMILY PROTEIN"/>
    <property type="match status" value="1"/>
</dbReference>
<dbReference type="Proteomes" id="UP000245207">
    <property type="component" value="Unassembled WGS sequence"/>
</dbReference>
<comment type="caution">
    <text evidence="2">The sequence shown here is derived from an EMBL/GenBank/DDBJ whole genome shotgun (WGS) entry which is preliminary data.</text>
</comment>
<dbReference type="OrthoDB" id="612216at2759"/>
<gene>
    <name evidence="2" type="ORF">CTI12_AA086480</name>
</gene>
<dbReference type="PROSITE" id="PS50181">
    <property type="entry name" value="FBOX"/>
    <property type="match status" value="1"/>
</dbReference>
<dbReference type="Gene3D" id="1.20.1280.50">
    <property type="match status" value="1"/>
</dbReference>
<name>A0A2U1Q1E3_ARTAN</name>
<dbReference type="InterPro" id="IPR036047">
    <property type="entry name" value="F-box-like_dom_sf"/>
</dbReference>
<reference evidence="2 3" key="1">
    <citation type="journal article" date="2018" name="Mol. Plant">
        <title>The genome of Artemisia annua provides insight into the evolution of Asteraceae family and artemisinin biosynthesis.</title>
        <authorList>
            <person name="Shen Q."/>
            <person name="Zhang L."/>
            <person name="Liao Z."/>
            <person name="Wang S."/>
            <person name="Yan T."/>
            <person name="Shi P."/>
            <person name="Liu M."/>
            <person name="Fu X."/>
            <person name="Pan Q."/>
            <person name="Wang Y."/>
            <person name="Lv Z."/>
            <person name="Lu X."/>
            <person name="Zhang F."/>
            <person name="Jiang W."/>
            <person name="Ma Y."/>
            <person name="Chen M."/>
            <person name="Hao X."/>
            <person name="Li L."/>
            <person name="Tang Y."/>
            <person name="Lv G."/>
            <person name="Zhou Y."/>
            <person name="Sun X."/>
            <person name="Brodelius P.E."/>
            <person name="Rose J.K.C."/>
            <person name="Tang K."/>
        </authorList>
    </citation>
    <scope>NUCLEOTIDE SEQUENCE [LARGE SCALE GENOMIC DNA]</scope>
    <source>
        <strain evidence="3">cv. Huhao1</strain>
        <tissue evidence="2">Leaf</tissue>
    </source>
</reference>
<evidence type="ECO:0000313" key="2">
    <source>
        <dbReference type="EMBL" id="PWA91841.1"/>
    </source>
</evidence>
<keyword evidence="3" id="KW-1185">Reference proteome</keyword>
<protein>
    <submittedName>
        <fullName evidence="2">F-box domain, cyclin-like protein</fullName>
    </submittedName>
</protein>
<accession>A0A2U1Q1E3</accession>
<dbReference type="Pfam" id="PF07723">
    <property type="entry name" value="LRR_2"/>
    <property type="match status" value="1"/>
</dbReference>
<dbReference type="AlphaFoldDB" id="A0A2U1Q1E3"/>
<organism evidence="2 3">
    <name type="scientific">Artemisia annua</name>
    <name type="common">Sweet wormwood</name>
    <dbReference type="NCBI Taxonomy" id="35608"/>
    <lineage>
        <taxon>Eukaryota</taxon>
        <taxon>Viridiplantae</taxon>
        <taxon>Streptophyta</taxon>
        <taxon>Embryophyta</taxon>
        <taxon>Tracheophyta</taxon>
        <taxon>Spermatophyta</taxon>
        <taxon>Magnoliopsida</taxon>
        <taxon>eudicotyledons</taxon>
        <taxon>Gunneridae</taxon>
        <taxon>Pentapetalae</taxon>
        <taxon>asterids</taxon>
        <taxon>campanulids</taxon>
        <taxon>Asterales</taxon>
        <taxon>Asteraceae</taxon>
        <taxon>Asteroideae</taxon>
        <taxon>Anthemideae</taxon>
        <taxon>Artemisiinae</taxon>
        <taxon>Artemisia</taxon>
    </lineage>
</organism>
<dbReference type="InterPro" id="IPR001810">
    <property type="entry name" value="F-box_dom"/>
</dbReference>
<dbReference type="InterPro" id="IPR013101">
    <property type="entry name" value="LRR_PRU1-like"/>
</dbReference>
<dbReference type="InterPro" id="IPR055294">
    <property type="entry name" value="FBL60-like"/>
</dbReference>
<dbReference type="EMBL" id="PKPP01000514">
    <property type="protein sequence ID" value="PWA91841.1"/>
    <property type="molecule type" value="Genomic_DNA"/>
</dbReference>
<evidence type="ECO:0000313" key="3">
    <source>
        <dbReference type="Proteomes" id="UP000245207"/>
    </source>
</evidence>
<proteinExistence type="predicted"/>